<organism evidence="1 2">
    <name type="scientific">Paramecium octaurelia</name>
    <dbReference type="NCBI Taxonomy" id="43137"/>
    <lineage>
        <taxon>Eukaryota</taxon>
        <taxon>Sar</taxon>
        <taxon>Alveolata</taxon>
        <taxon>Ciliophora</taxon>
        <taxon>Intramacronucleata</taxon>
        <taxon>Oligohymenophorea</taxon>
        <taxon>Peniculida</taxon>
        <taxon>Parameciidae</taxon>
        <taxon>Paramecium</taxon>
    </lineage>
</organism>
<accession>A0A8S1SNE5</accession>
<proteinExistence type="predicted"/>
<dbReference type="AlphaFoldDB" id="A0A8S1SNE5"/>
<keyword evidence="2" id="KW-1185">Reference proteome</keyword>
<evidence type="ECO:0000313" key="1">
    <source>
        <dbReference type="EMBL" id="CAD8141400.1"/>
    </source>
</evidence>
<comment type="caution">
    <text evidence="1">The sequence shown here is derived from an EMBL/GenBank/DDBJ whole genome shotgun (WGS) entry which is preliminary data.</text>
</comment>
<gene>
    <name evidence="1" type="ORF">POCTA_138.1.T0120412</name>
</gene>
<protein>
    <submittedName>
        <fullName evidence="1">Uncharacterized protein</fullName>
    </submittedName>
</protein>
<name>A0A8S1SNE5_PAROT</name>
<reference evidence="1" key="1">
    <citation type="submission" date="2021-01" db="EMBL/GenBank/DDBJ databases">
        <authorList>
            <consortium name="Genoscope - CEA"/>
            <person name="William W."/>
        </authorList>
    </citation>
    <scope>NUCLEOTIDE SEQUENCE</scope>
</reference>
<sequence length="59" mass="6563">MYRAGVSSLKQVDTNFGAFKANLKVQLETLLGLSRCYRSCDSDTSVLNSSGTKEWLMNQ</sequence>
<evidence type="ECO:0000313" key="2">
    <source>
        <dbReference type="Proteomes" id="UP000683925"/>
    </source>
</evidence>
<dbReference type="Proteomes" id="UP000683925">
    <property type="component" value="Unassembled WGS sequence"/>
</dbReference>
<dbReference type="EMBL" id="CAJJDP010000011">
    <property type="protein sequence ID" value="CAD8141400.1"/>
    <property type="molecule type" value="Genomic_DNA"/>
</dbReference>